<dbReference type="RefSeq" id="WP_246909048.1">
    <property type="nucleotide sequence ID" value="NZ_JALJRB010000013.1"/>
</dbReference>
<feature type="transmembrane region" description="Helical" evidence="2">
    <location>
        <begin position="602"/>
        <end position="625"/>
    </location>
</feature>
<keyword evidence="1" id="KW-1188">Viral release from host cell</keyword>
<evidence type="ECO:0000313" key="5">
    <source>
        <dbReference type="Proteomes" id="UP001165427"/>
    </source>
</evidence>
<dbReference type="Proteomes" id="UP001165427">
    <property type="component" value="Unassembled WGS sequence"/>
</dbReference>
<proteinExistence type="predicted"/>
<keyword evidence="2" id="KW-0472">Membrane</keyword>
<dbReference type="Pfam" id="PF10145">
    <property type="entry name" value="PhageMin_Tail"/>
    <property type="match status" value="1"/>
</dbReference>
<dbReference type="EMBL" id="JALJRB010000013">
    <property type="protein sequence ID" value="MCJ8501426.1"/>
    <property type="molecule type" value="Genomic_DNA"/>
</dbReference>
<feature type="transmembrane region" description="Helical" evidence="2">
    <location>
        <begin position="360"/>
        <end position="381"/>
    </location>
</feature>
<keyword evidence="2" id="KW-0812">Transmembrane</keyword>
<feature type="domain" description="Phage tail tape measure protein" evidence="3">
    <location>
        <begin position="98"/>
        <end position="296"/>
    </location>
</feature>
<dbReference type="PANTHER" id="PTHR37813:SF1">
    <property type="entry name" value="FELS-2 PROPHAGE PROTEIN"/>
    <property type="match status" value="1"/>
</dbReference>
<evidence type="ECO:0000259" key="3">
    <source>
        <dbReference type="Pfam" id="PF10145"/>
    </source>
</evidence>
<evidence type="ECO:0000256" key="1">
    <source>
        <dbReference type="ARBA" id="ARBA00022612"/>
    </source>
</evidence>
<feature type="transmembrane region" description="Helical" evidence="2">
    <location>
        <begin position="449"/>
        <end position="467"/>
    </location>
</feature>
<keyword evidence="5" id="KW-1185">Reference proteome</keyword>
<dbReference type="AlphaFoldDB" id="A0AA41R4B5"/>
<accession>A0AA41R4B5</accession>
<feature type="transmembrane region" description="Helical" evidence="2">
    <location>
        <begin position="393"/>
        <end position="414"/>
    </location>
</feature>
<keyword evidence="2" id="KW-1133">Transmembrane helix</keyword>
<evidence type="ECO:0000256" key="2">
    <source>
        <dbReference type="SAM" id="Phobius"/>
    </source>
</evidence>
<dbReference type="InterPro" id="IPR010090">
    <property type="entry name" value="Phage_tape_meas"/>
</dbReference>
<dbReference type="NCBIfam" id="TIGR01760">
    <property type="entry name" value="tape_meas_TP901"/>
    <property type="match status" value="1"/>
</dbReference>
<gene>
    <name evidence="4" type="ORF">MRX98_12645</name>
</gene>
<evidence type="ECO:0000313" key="4">
    <source>
        <dbReference type="EMBL" id="MCJ8501426.1"/>
    </source>
</evidence>
<dbReference type="PANTHER" id="PTHR37813">
    <property type="entry name" value="FELS-2 PROPHAGE PROTEIN"/>
    <property type="match status" value="1"/>
</dbReference>
<reference evidence="4" key="1">
    <citation type="submission" date="2022-04" db="EMBL/GenBank/DDBJ databases">
        <title>Desulfatitalea alkaliphila sp. nov., a novel anaerobic sulfate-reducing bacterium isolated from terrestrial mud volcano, Taman Peninsula, Russia.</title>
        <authorList>
            <person name="Khomyakova M.A."/>
            <person name="Merkel A.Y."/>
            <person name="Slobodkin A.I."/>
        </authorList>
    </citation>
    <scope>NUCLEOTIDE SEQUENCE</scope>
    <source>
        <strain evidence="4">M08but</strain>
    </source>
</reference>
<name>A0AA41R4B5_9BACT</name>
<sequence length="1222" mass="127924">MMNNDLGLGIVVSMKDAFSQNAQRIESSMTSLDGTVAAASERMTRNLDRIQKGTMMVGAGLALMAAPVALVASTAATQKALGELASLGVKDLGAIEDAAESFTNQWSGANKAAFITATYDVKSALSNLSDEAVGVFTNMAGLTAKATKATTQEMVGTFTTAYGIFKPIMADMTDMEWATAFSGAMAQTVASFKTNGTQMADAIKNIGAVAAANNIPLQEQLAILGQLQTTMPGSEAGTLYKAFIMKAAEAGDQLGLSFTDTTGRLKGVIPILQEIKQQFPDLSQAAAQVKLKKAFGSDEAVKFLLQMAAGTESLESNIKSVGTAMKTGTAVTNQMASAMNQDIGAQFGLIRQQMSNLTEILGRTLLPVVTPVMNGISRFILFLQKLAKSMPGVTRVVLTLSMALGAVLVVAGAVTSAVGLVGLMLPAIKAGFVAISAAAAGVGSAIATYFLPVTAAIAGVVLAVYLLKRAWETNFGGIRDVVLGTWNKIKLVFEGVKTLISSLSGSSGQMSAELANRLKSAGLLGFVVTVFKVYYRVREYLSGLWEAFSHAFGRIRAILEPAVKAMISAYATLYKAIFSVVEIFGVSANSVDGSAWRKFGSVVGTVAGVLLQGLAYALRIVVWNITMVVKALAIVVRSVVWVGKVIVGSLIYATKFIYKFLLPVRLIAQAFVAAGKIIYSVWQILTGDVSLLDGLKAIGGAVFDFLATPFRWARDVISGVWNFITSVFDGMVRFFVAAGERIVSVFMNLPLVSTLRNLFATVRSFFSGDMTFFEAGKKMLVTLGGGIWSAVTYPFRMLKSALGKLRSLLPFSDAKEGPLSTLTASGKALLTTLADGMLSTLALPAKVFSFAARGVLSALSGVWNGLKSAGQTAMNLLAAPFRTAGNLWGSLVDGAGAIVSKAGGLIKGALSNLIPELSLPDSWSGVWNKLTAGATAVKQTFSATFSGLKNIIGSGISAVAEKGTALWSQVKSGVGGVIQSVKQKASGLLSGAWTGIKSLFSSLSAPEAKAAPKLQTASAKPAVVQQSAGRFALIPSLDKKLIPTVFSAVLMLSPVMASAMPVVNAGPAGAADITQKIPVSKPYQFPDAIAAPSVPPVTIAGQIAPSMGMIPALSIPADVRASVDTVGTGMLQEVNASSVMQPELHPPEKLAAARTNSFVSPPAGQQEGPDMTSLLEALLNKLDALSERPVEVSVATHIDGRQVAEAVYKDLRERKIRNYETL</sequence>
<protein>
    <submittedName>
        <fullName evidence="4">Phage tail tape measure protein</fullName>
    </submittedName>
</protein>
<organism evidence="4 5">
    <name type="scientific">Desulfatitalea alkaliphila</name>
    <dbReference type="NCBI Taxonomy" id="2929485"/>
    <lineage>
        <taxon>Bacteria</taxon>
        <taxon>Pseudomonadati</taxon>
        <taxon>Thermodesulfobacteriota</taxon>
        <taxon>Desulfobacteria</taxon>
        <taxon>Desulfobacterales</taxon>
        <taxon>Desulfosarcinaceae</taxon>
        <taxon>Desulfatitalea</taxon>
    </lineage>
</organism>
<feature type="transmembrane region" description="Helical" evidence="2">
    <location>
        <begin position="631"/>
        <end position="654"/>
    </location>
</feature>
<comment type="caution">
    <text evidence="4">The sequence shown here is derived from an EMBL/GenBank/DDBJ whole genome shotgun (WGS) entry which is preliminary data.</text>
</comment>